<proteinExistence type="predicted"/>
<dbReference type="AlphaFoldDB" id="A0A0D2MWQ0"/>
<name>A0A0D2MWQ0_9CHLO</name>
<dbReference type="KEGG" id="mng:MNEG_0985"/>
<dbReference type="Proteomes" id="UP000054498">
    <property type="component" value="Unassembled WGS sequence"/>
</dbReference>
<organism evidence="2 3">
    <name type="scientific">Monoraphidium neglectum</name>
    <dbReference type="NCBI Taxonomy" id="145388"/>
    <lineage>
        <taxon>Eukaryota</taxon>
        <taxon>Viridiplantae</taxon>
        <taxon>Chlorophyta</taxon>
        <taxon>core chlorophytes</taxon>
        <taxon>Chlorophyceae</taxon>
        <taxon>CS clade</taxon>
        <taxon>Sphaeropleales</taxon>
        <taxon>Selenastraceae</taxon>
        <taxon>Monoraphidium</taxon>
    </lineage>
</organism>
<evidence type="ECO:0000256" key="1">
    <source>
        <dbReference type="SAM" id="MobiDB-lite"/>
    </source>
</evidence>
<feature type="compositionally biased region" description="Low complexity" evidence="1">
    <location>
        <begin position="20"/>
        <end position="38"/>
    </location>
</feature>
<gene>
    <name evidence="2" type="ORF">MNEG_0985</name>
</gene>
<protein>
    <submittedName>
        <fullName evidence="2">Uncharacterized protein</fullName>
    </submittedName>
</protein>
<dbReference type="RefSeq" id="XP_013905994.1">
    <property type="nucleotide sequence ID" value="XM_014050540.1"/>
</dbReference>
<evidence type="ECO:0000313" key="2">
    <source>
        <dbReference type="EMBL" id="KIZ06975.1"/>
    </source>
</evidence>
<keyword evidence="3" id="KW-1185">Reference proteome</keyword>
<feature type="region of interest" description="Disordered" evidence="1">
    <location>
        <begin position="1"/>
        <end position="38"/>
    </location>
</feature>
<sequence>MDSNAHPSQDRPPRPPAPASPDAGPRAAASSGGVSASSRTLDGALGLAFVQYADGPRPADEELQWRRDEDLEAEIRPLTKSEKDKTERALRAQVRSLWKRPCRTFRGDRAGAAAFRSNVQIATEEMLSSRFFPRDPAASGAGYRCWVDGKDGGEVRVFLRTYNERRSTWEVSPASLDEVARKIIHNAEARVRSRP</sequence>
<dbReference type="EMBL" id="KK100310">
    <property type="protein sequence ID" value="KIZ06975.1"/>
    <property type="molecule type" value="Genomic_DNA"/>
</dbReference>
<evidence type="ECO:0000313" key="3">
    <source>
        <dbReference type="Proteomes" id="UP000054498"/>
    </source>
</evidence>
<accession>A0A0D2MWQ0</accession>
<reference evidence="2 3" key="1">
    <citation type="journal article" date="2013" name="BMC Genomics">
        <title>Reconstruction of the lipid metabolism for the microalga Monoraphidium neglectum from its genome sequence reveals characteristics suitable for biofuel production.</title>
        <authorList>
            <person name="Bogen C."/>
            <person name="Al-Dilaimi A."/>
            <person name="Albersmeier A."/>
            <person name="Wichmann J."/>
            <person name="Grundmann M."/>
            <person name="Rupp O."/>
            <person name="Lauersen K.J."/>
            <person name="Blifernez-Klassen O."/>
            <person name="Kalinowski J."/>
            <person name="Goesmann A."/>
            <person name="Mussgnug J.H."/>
            <person name="Kruse O."/>
        </authorList>
    </citation>
    <scope>NUCLEOTIDE SEQUENCE [LARGE SCALE GENOMIC DNA]</scope>
    <source>
        <strain evidence="2 3">SAG 48.87</strain>
    </source>
</reference>
<dbReference type="GeneID" id="25727103"/>